<keyword evidence="1" id="KW-1133">Transmembrane helix</keyword>
<keyword evidence="3" id="KW-1185">Reference proteome</keyword>
<evidence type="ECO:0000313" key="2">
    <source>
        <dbReference type="EMBL" id="MCL1137737.1"/>
    </source>
</evidence>
<dbReference type="AlphaFoldDB" id="A0A9X1ZDD1"/>
<feature type="transmembrane region" description="Helical" evidence="1">
    <location>
        <begin position="12"/>
        <end position="42"/>
    </location>
</feature>
<evidence type="ECO:0000256" key="1">
    <source>
        <dbReference type="SAM" id="Phobius"/>
    </source>
</evidence>
<protein>
    <submittedName>
        <fullName evidence="2">Uncharacterized protein</fullName>
    </submittedName>
</protein>
<evidence type="ECO:0000313" key="3">
    <source>
        <dbReference type="Proteomes" id="UP001139293"/>
    </source>
</evidence>
<name>A0A9X1ZDD1_9GAMM</name>
<dbReference type="Proteomes" id="UP001139293">
    <property type="component" value="Unassembled WGS sequence"/>
</dbReference>
<dbReference type="RefSeq" id="WP_248948863.1">
    <property type="nucleotide sequence ID" value="NZ_JAKILB010000002.1"/>
</dbReference>
<keyword evidence="1" id="KW-0812">Transmembrane</keyword>
<reference evidence="2" key="1">
    <citation type="submission" date="2022-01" db="EMBL/GenBank/DDBJ databases">
        <title>Whole genome-based taxonomy of the Shewanellaceae.</title>
        <authorList>
            <person name="Martin-Rodriguez A.J."/>
        </authorList>
    </citation>
    <scope>NUCLEOTIDE SEQUENCE</scope>
    <source>
        <strain evidence="2">KCTC 23973</strain>
    </source>
</reference>
<sequence length="107" mass="12369">MSDRSYFGEVLINIRVLSFALFTALKNLLWPMLIIGTPAIYFGFKSTWYNQIGLFLILTLIILVPYFVVCLIMNRFSLSSPDESEKFYNLSDKEKGKVIGDELSGWW</sequence>
<comment type="caution">
    <text evidence="2">The sequence shown here is derived from an EMBL/GenBank/DDBJ whole genome shotgun (WGS) entry which is preliminary data.</text>
</comment>
<organism evidence="2 3">
    <name type="scientific">Shewanella pneumatophori</name>
    <dbReference type="NCBI Taxonomy" id="314092"/>
    <lineage>
        <taxon>Bacteria</taxon>
        <taxon>Pseudomonadati</taxon>
        <taxon>Pseudomonadota</taxon>
        <taxon>Gammaproteobacteria</taxon>
        <taxon>Alteromonadales</taxon>
        <taxon>Shewanellaceae</taxon>
        <taxon>Shewanella</taxon>
    </lineage>
</organism>
<proteinExistence type="predicted"/>
<accession>A0A9X1ZDD1</accession>
<gene>
    <name evidence="2" type="ORF">L2740_04145</name>
</gene>
<keyword evidence="1" id="KW-0472">Membrane</keyword>
<dbReference type="EMBL" id="JAKILB010000002">
    <property type="protein sequence ID" value="MCL1137737.1"/>
    <property type="molecule type" value="Genomic_DNA"/>
</dbReference>
<feature type="transmembrane region" description="Helical" evidence="1">
    <location>
        <begin position="48"/>
        <end position="72"/>
    </location>
</feature>